<dbReference type="CDD" id="cd18086">
    <property type="entry name" value="HsC9orf114-like"/>
    <property type="match status" value="1"/>
</dbReference>
<dbReference type="VEuPathDB" id="FungiDB:F4678DRAFT_272232"/>
<evidence type="ECO:0000256" key="3">
    <source>
        <dbReference type="ARBA" id="ARBA00022630"/>
    </source>
</evidence>
<dbReference type="Pfam" id="PF02598">
    <property type="entry name" value="Methyltrn_RNA_3"/>
    <property type="match status" value="1"/>
</dbReference>
<dbReference type="AlphaFoldDB" id="A0A9W8THX7"/>
<reference evidence="7" key="1">
    <citation type="submission" date="2022-07" db="EMBL/GenBank/DDBJ databases">
        <title>Genome Sequence of Xylaria arbuscula.</title>
        <authorList>
            <person name="Buettner E."/>
        </authorList>
    </citation>
    <scope>NUCLEOTIDE SEQUENCE</scope>
    <source>
        <strain evidence="7">VT107</strain>
    </source>
</reference>
<organism evidence="7 8">
    <name type="scientific">Xylaria arbuscula</name>
    <dbReference type="NCBI Taxonomy" id="114810"/>
    <lineage>
        <taxon>Eukaryota</taxon>
        <taxon>Fungi</taxon>
        <taxon>Dikarya</taxon>
        <taxon>Ascomycota</taxon>
        <taxon>Pezizomycotina</taxon>
        <taxon>Sordariomycetes</taxon>
        <taxon>Xylariomycetidae</taxon>
        <taxon>Xylariales</taxon>
        <taxon>Xylariaceae</taxon>
        <taxon>Xylaria</taxon>
    </lineage>
</organism>
<name>A0A9W8THX7_9PEZI</name>
<dbReference type="InterPro" id="IPR012340">
    <property type="entry name" value="NA-bd_OB-fold"/>
</dbReference>
<evidence type="ECO:0000313" key="7">
    <source>
        <dbReference type="EMBL" id="KAJ3560790.1"/>
    </source>
</evidence>
<gene>
    <name evidence="7" type="ORF">NPX13_g9186</name>
</gene>
<dbReference type="PANTHER" id="PTHR12150">
    <property type="entry name" value="CLASS IV SAM-BINDING METHYLTRANSFERASE-RELATED"/>
    <property type="match status" value="1"/>
</dbReference>
<dbReference type="SUPFAM" id="SSF75217">
    <property type="entry name" value="alpha/beta knot"/>
    <property type="match status" value="1"/>
</dbReference>
<evidence type="ECO:0000256" key="5">
    <source>
        <dbReference type="ARBA" id="ARBA00023002"/>
    </source>
</evidence>
<feature type="domain" description="FAD-binding" evidence="6">
    <location>
        <begin position="368"/>
        <end position="698"/>
    </location>
</feature>
<dbReference type="Proteomes" id="UP001148614">
    <property type="component" value="Unassembled WGS sequence"/>
</dbReference>
<dbReference type="Gene3D" id="3.50.50.60">
    <property type="entry name" value="FAD/NAD(P)-binding domain"/>
    <property type="match status" value="1"/>
</dbReference>
<proteinExistence type="inferred from homology"/>
<dbReference type="Pfam" id="PF01494">
    <property type="entry name" value="FAD_binding_3"/>
    <property type="match status" value="1"/>
</dbReference>
<dbReference type="EMBL" id="JANPWZ010002187">
    <property type="protein sequence ID" value="KAJ3560790.1"/>
    <property type="molecule type" value="Genomic_DNA"/>
</dbReference>
<dbReference type="SUPFAM" id="SSF50249">
    <property type="entry name" value="Nucleic acid-binding proteins"/>
    <property type="match status" value="1"/>
</dbReference>
<keyword evidence="5" id="KW-0560">Oxidoreductase</keyword>
<comment type="pathway">
    <text evidence="1">Secondary metabolite biosynthesis.</text>
</comment>
<dbReference type="Gene3D" id="3.40.1280.10">
    <property type="match status" value="2"/>
</dbReference>
<accession>A0A9W8THX7</accession>
<keyword evidence="4" id="KW-0274">FAD</keyword>
<dbReference type="InterPro" id="IPR029028">
    <property type="entry name" value="Alpha/beta_knot_MTases"/>
</dbReference>
<keyword evidence="8" id="KW-1185">Reference proteome</keyword>
<dbReference type="GO" id="GO:0071949">
    <property type="term" value="F:FAD binding"/>
    <property type="evidence" value="ECO:0007669"/>
    <property type="project" value="InterPro"/>
</dbReference>
<sequence>MAYYDQGRQKKQRITREGDYVDTSKPTAFFKPSGGREWTVSVAVPGSVLSTCRRDDQRTGVVSHIARALAVFAIDEVVVYDDSPFDSRPTNVDPAGYTGDVDPCGYLDHLLQYMEMPPFMRRTLLPLHPNLKAAGLMASLDIPSHPHHTDWLPYCEGVTTAGTPANGSGTIVDVGRKTPVTISQDVPPKTRITLQIDDNDWSIGEPVDPATPRAEGGYYWGYTVRRCKSLASVFEECSYDGGYDMSVGTSERGLPIPDAFPEKKKKDQSNFKHLLIVFGGPRGLEYAAENDPALQEMGIARGRTKELFDHWVNILPGQGSRTIRTDEALFIGLSGLRRIWESSRLTAEREFDLSNSMINDNASQSQISAIVVGAGLGGCACALALKHHGHSVVIYEKLRAFRRLGDSLGLGENALKLLERWGGRDLYHRLTSIGNQAPDMQIRRWHDGKILAVQPLMDMAGYIGHRGDYHNAFLDAVRDAGIEIKMGCGVADYEDEEAGKQPAIILEDGTRVTADIIIGADGIKSRAREQVLGFTDAPKSSGYSCYRAYFPGAHLKEDPLCREFVDHDCVNIWIGEDTHLVQNTLRNGDEFNWIVTRKLSHEADMEIRESWFQEGDLEDVARVTASVDPRIRAAVSKTPSCLDWKICYRDPLPTWVSPRSHRIALLGDSCHPHLPTSAQGASQATESAAVLAVCLKLAGRDNIPLATRTYEKLRFARTRASQSNGEDLRDRWHNALKDVDDGVEIDPETLKIRNRWLYAFDAEADTLGRWQEVSSLVSDELRLGKITPLC</sequence>
<dbReference type="VEuPathDB" id="FungiDB:F4678DRAFT_272365"/>
<dbReference type="PRINTS" id="PR00420">
    <property type="entry name" value="RNGMNOXGNASE"/>
</dbReference>
<dbReference type="InterPro" id="IPR036188">
    <property type="entry name" value="FAD/NAD-bd_sf"/>
</dbReference>
<dbReference type="InterPro" id="IPR003750">
    <property type="entry name" value="Put_MeTrfase-C9orf114-like"/>
</dbReference>
<comment type="caution">
    <text evidence="7">The sequence shown here is derived from an EMBL/GenBank/DDBJ whole genome shotgun (WGS) entry which is preliminary data.</text>
</comment>
<evidence type="ECO:0000256" key="2">
    <source>
        <dbReference type="ARBA" id="ARBA00009841"/>
    </source>
</evidence>
<evidence type="ECO:0000256" key="4">
    <source>
        <dbReference type="ARBA" id="ARBA00022827"/>
    </source>
</evidence>
<evidence type="ECO:0000259" key="6">
    <source>
        <dbReference type="Pfam" id="PF01494"/>
    </source>
</evidence>
<evidence type="ECO:0000313" key="8">
    <source>
        <dbReference type="Proteomes" id="UP001148614"/>
    </source>
</evidence>
<dbReference type="GO" id="GO:0016491">
    <property type="term" value="F:oxidoreductase activity"/>
    <property type="evidence" value="ECO:0007669"/>
    <property type="project" value="UniProtKB-KW"/>
</dbReference>
<dbReference type="InterPro" id="IPR002938">
    <property type="entry name" value="FAD-bd"/>
</dbReference>
<dbReference type="SUPFAM" id="SSF54373">
    <property type="entry name" value="FAD-linked reductases, C-terminal domain"/>
    <property type="match status" value="1"/>
</dbReference>
<dbReference type="InterPro" id="IPR029026">
    <property type="entry name" value="tRNA_m1G_MTases_N"/>
</dbReference>
<evidence type="ECO:0000256" key="1">
    <source>
        <dbReference type="ARBA" id="ARBA00005179"/>
    </source>
</evidence>
<dbReference type="SUPFAM" id="SSF51905">
    <property type="entry name" value="FAD/NAD(P)-binding domain"/>
    <property type="match status" value="1"/>
</dbReference>
<dbReference type="PANTHER" id="PTHR12150:SF13">
    <property type="entry name" value="METHYLTRANSFERASE C9ORF114-RELATED"/>
    <property type="match status" value="1"/>
</dbReference>
<keyword evidence="3" id="KW-0285">Flavoprotein</keyword>
<protein>
    <recommendedName>
        <fullName evidence="6">FAD-binding domain-containing protein</fullName>
    </recommendedName>
</protein>
<comment type="similarity">
    <text evidence="2">Belongs to the class IV-like SAM-binding methyltransferase superfamily.</text>
</comment>